<keyword evidence="1" id="KW-0378">Hydrolase</keyword>
<keyword evidence="2 5" id="KW-0347">Helicase</keyword>
<evidence type="ECO:0000256" key="1">
    <source>
        <dbReference type="ARBA" id="ARBA00022801"/>
    </source>
</evidence>
<comment type="caution">
    <text evidence="5">The sequence shown here is derived from an EMBL/GenBank/DDBJ whole genome shotgun (WGS) entry which is preliminary data.</text>
</comment>
<evidence type="ECO:0000313" key="6">
    <source>
        <dbReference type="Proteomes" id="UP001412067"/>
    </source>
</evidence>
<gene>
    <name evidence="5" type="ORF">KSP40_PGU001936</name>
</gene>
<feature type="compositionally biased region" description="Basic and acidic residues" evidence="3">
    <location>
        <begin position="179"/>
        <end position="201"/>
    </location>
</feature>
<feature type="region of interest" description="Disordered" evidence="3">
    <location>
        <begin position="160"/>
        <end position="219"/>
    </location>
</feature>
<sequence length="219" mass="25112">MEKGLKAFVSYIRAYKEHQCSYIFRWKELEVGKLAMGYGLLQIPSMPEIKHHSLSVNGFAPISDVKISDIKYKDKAREKQRKKSLLLKKEAPSDRPKQELTADLALASIRKKTGKQRKAVQTKEDDVEMDREYRLLKKLKRGIIDESEFDKQTGFMSFEEGGEGAGIGNVETANHSRTVNKDRNFKAERPREWINDEKGSATERSISSQVYSPERGNKI</sequence>
<keyword evidence="6" id="KW-1185">Reference proteome</keyword>
<dbReference type="GO" id="GO:0004386">
    <property type="term" value="F:helicase activity"/>
    <property type="evidence" value="ECO:0007669"/>
    <property type="project" value="UniProtKB-KW"/>
</dbReference>
<organism evidence="5 6">
    <name type="scientific">Platanthera guangdongensis</name>
    <dbReference type="NCBI Taxonomy" id="2320717"/>
    <lineage>
        <taxon>Eukaryota</taxon>
        <taxon>Viridiplantae</taxon>
        <taxon>Streptophyta</taxon>
        <taxon>Embryophyta</taxon>
        <taxon>Tracheophyta</taxon>
        <taxon>Spermatophyta</taxon>
        <taxon>Magnoliopsida</taxon>
        <taxon>Liliopsida</taxon>
        <taxon>Asparagales</taxon>
        <taxon>Orchidaceae</taxon>
        <taxon>Orchidoideae</taxon>
        <taxon>Orchideae</taxon>
        <taxon>Orchidinae</taxon>
        <taxon>Platanthera</taxon>
    </lineage>
</organism>
<evidence type="ECO:0000259" key="4">
    <source>
        <dbReference type="SMART" id="SM01178"/>
    </source>
</evidence>
<dbReference type="SMART" id="SM01178">
    <property type="entry name" value="DUF4217"/>
    <property type="match status" value="1"/>
</dbReference>
<dbReference type="Proteomes" id="UP001412067">
    <property type="component" value="Unassembled WGS sequence"/>
</dbReference>
<accession>A0ABR2LDX0</accession>
<evidence type="ECO:0000256" key="2">
    <source>
        <dbReference type="ARBA" id="ARBA00022806"/>
    </source>
</evidence>
<reference evidence="5 6" key="1">
    <citation type="journal article" date="2022" name="Nat. Plants">
        <title>Genomes of leafy and leafless Platanthera orchids illuminate the evolution of mycoheterotrophy.</title>
        <authorList>
            <person name="Li M.H."/>
            <person name="Liu K.W."/>
            <person name="Li Z."/>
            <person name="Lu H.C."/>
            <person name="Ye Q.L."/>
            <person name="Zhang D."/>
            <person name="Wang J.Y."/>
            <person name="Li Y.F."/>
            <person name="Zhong Z.M."/>
            <person name="Liu X."/>
            <person name="Yu X."/>
            <person name="Liu D.K."/>
            <person name="Tu X.D."/>
            <person name="Liu B."/>
            <person name="Hao Y."/>
            <person name="Liao X.Y."/>
            <person name="Jiang Y.T."/>
            <person name="Sun W.H."/>
            <person name="Chen J."/>
            <person name="Chen Y.Q."/>
            <person name="Ai Y."/>
            <person name="Zhai J.W."/>
            <person name="Wu S.S."/>
            <person name="Zhou Z."/>
            <person name="Hsiao Y.Y."/>
            <person name="Wu W.L."/>
            <person name="Chen Y.Y."/>
            <person name="Lin Y.F."/>
            <person name="Hsu J.L."/>
            <person name="Li C.Y."/>
            <person name="Wang Z.W."/>
            <person name="Zhao X."/>
            <person name="Zhong W.Y."/>
            <person name="Ma X.K."/>
            <person name="Ma L."/>
            <person name="Huang J."/>
            <person name="Chen G.Z."/>
            <person name="Huang M.Z."/>
            <person name="Huang L."/>
            <person name="Peng D.H."/>
            <person name="Luo Y.B."/>
            <person name="Zou S.Q."/>
            <person name="Chen S.P."/>
            <person name="Lan S."/>
            <person name="Tsai W.C."/>
            <person name="Van de Peer Y."/>
            <person name="Liu Z.J."/>
        </authorList>
    </citation>
    <scope>NUCLEOTIDE SEQUENCE [LARGE SCALE GENOMIC DNA]</scope>
    <source>
        <strain evidence="5">Lor288</strain>
    </source>
</reference>
<keyword evidence="2 5" id="KW-0067">ATP-binding</keyword>
<keyword evidence="2 5" id="KW-0547">Nucleotide-binding</keyword>
<name>A0ABR2LDX0_9ASPA</name>
<protein>
    <submittedName>
        <fullName evidence="5">DEAD-box ATP-dependent RNA helicase 18</fullName>
    </submittedName>
</protein>
<evidence type="ECO:0000313" key="5">
    <source>
        <dbReference type="EMBL" id="KAK8938272.1"/>
    </source>
</evidence>
<dbReference type="Pfam" id="PF13959">
    <property type="entry name" value="CTE_SPB4"/>
    <property type="match status" value="1"/>
</dbReference>
<dbReference type="InterPro" id="IPR025313">
    <property type="entry name" value="SPB4-like_CTE"/>
</dbReference>
<proteinExistence type="predicted"/>
<feature type="compositionally biased region" description="Polar residues" evidence="3">
    <location>
        <begin position="202"/>
        <end position="211"/>
    </location>
</feature>
<dbReference type="EMBL" id="JBBWWR010000021">
    <property type="protein sequence ID" value="KAK8938272.1"/>
    <property type="molecule type" value="Genomic_DNA"/>
</dbReference>
<evidence type="ECO:0000256" key="3">
    <source>
        <dbReference type="SAM" id="MobiDB-lite"/>
    </source>
</evidence>
<feature type="domain" description="ATP-dependent rRNA helicase SPB4-like C-terminal extension" evidence="4">
    <location>
        <begin position="1"/>
        <end position="48"/>
    </location>
</feature>